<reference evidence="2" key="2">
    <citation type="journal article" date="2022" name="Microbiol. Resour. Announc.">
        <title>Metagenome Sequencing to Explore Phylogenomics of Terrestrial Cyanobacteria.</title>
        <authorList>
            <person name="Ward R.D."/>
            <person name="Stajich J.E."/>
            <person name="Johansen J.R."/>
            <person name="Huntemann M."/>
            <person name="Clum A."/>
            <person name="Foster B."/>
            <person name="Foster B."/>
            <person name="Roux S."/>
            <person name="Palaniappan K."/>
            <person name="Varghese N."/>
            <person name="Mukherjee S."/>
            <person name="Reddy T.B.K."/>
            <person name="Daum C."/>
            <person name="Copeland A."/>
            <person name="Chen I.A."/>
            <person name="Ivanova N.N."/>
            <person name="Kyrpides N.C."/>
            <person name="Shapiro N."/>
            <person name="Eloe-Fadrosh E.A."/>
            <person name="Pietrasiak N."/>
        </authorList>
    </citation>
    <scope>NUCLEOTIDE SEQUENCE</scope>
    <source>
        <strain evidence="2">GSE-NOS-MK-12-04C</strain>
    </source>
</reference>
<dbReference type="EMBL" id="JAHHGZ010000027">
    <property type="protein sequence ID" value="MBW4670075.1"/>
    <property type="molecule type" value="Genomic_DNA"/>
</dbReference>
<gene>
    <name evidence="2" type="ORF">KME60_22350</name>
</gene>
<accession>A0A951QSR3</accession>
<comment type="caution">
    <text evidence="2">The sequence shown here is derived from an EMBL/GenBank/DDBJ whole genome shotgun (WGS) entry which is preliminary data.</text>
</comment>
<keyword evidence="1" id="KW-0812">Transmembrane</keyword>
<name>A0A951QSR3_9CYAN</name>
<dbReference type="Proteomes" id="UP000729701">
    <property type="component" value="Unassembled WGS sequence"/>
</dbReference>
<proteinExistence type="predicted"/>
<organism evidence="2 3">
    <name type="scientific">Cyanomargarita calcarea GSE-NOS-MK-12-04C</name>
    <dbReference type="NCBI Taxonomy" id="2839659"/>
    <lineage>
        <taxon>Bacteria</taxon>
        <taxon>Bacillati</taxon>
        <taxon>Cyanobacteriota</taxon>
        <taxon>Cyanophyceae</taxon>
        <taxon>Nostocales</taxon>
        <taxon>Cyanomargaritaceae</taxon>
        <taxon>Cyanomargarita</taxon>
    </lineage>
</organism>
<sequence length="66" mass="7300">MENSIFIIFIVFGSLWVLMGAAGVIALFKSDGQEIRFGKWGLVVALPIIIPIILTLLIGAFYNKLF</sequence>
<protein>
    <submittedName>
        <fullName evidence="2">Uncharacterized protein</fullName>
    </submittedName>
</protein>
<feature type="transmembrane region" description="Helical" evidence="1">
    <location>
        <begin position="6"/>
        <end position="28"/>
    </location>
</feature>
<keyword evidence="1" id="KW-0472">Membrane</keyword>
<feature type="transmembrane region" description="Helical" evidence="1">
    <location>
        <begin position="40"/>
        <end position="62"/>
    </location>
</feature>
<evidence type="ECO:0000313" key="2">
    <source>
        <dbReference type="EMBL" id="MBW4670075.1"/>
    </source>
</evidence>
<reference evidence="2" key="1">
    <citation type="submission" date="2021-05" db="EMBL/GenBank/DDBJ databases">
        <authorList>
            <person name="Pietrasiak N."/>
            <person name="Ward R."/>
            <person name="Stajich J.E."/>
            <person name="Kurbessoian T."/>
        </authorList>
    </citation>
    <scope>NUCLEOTIDE SEQUENCE</scope>
    <source>
        <strain evidence="2">GSE-NOS-MK-12-04C</strain>
    </source>
</reference>
<keyword evidence="1" id="KW-1133">Transmembrane helix</keyword>
<evidence type="ECO:0000313" key="3">
    <source>
        <dbReference type="Proteomes" id="UP000729701"/>
    </source>
</evidence>
<dbReference type="AlphaFoldDB" id="A0A951QSR3"/>
<evidence type="ECO:0000256" key="1">
    <source>
        <dbReference type="SAM" id="Phobius"/>
    </source>
</evidence>